<keyword evidence="5" id="KW-1185">Reference proteome</keyword>
<organism evidence="4 5">
    <name type="scientific">Vibrio marinisediminis</name>
    <dbReference type="NCBI Taxonomy" id="2758441"/>
    <lineage>
        <taxon>Bacteria</taxon>
        <taxon>Pseudomonadati</taxon>
        <taxon>Pseudomonadota</taxon>
        <taxon>Gammaproteobacteria</taxon>
        <taxon>Vibrionales</taxon>
        <taxon>Vibrionaceae</taxon>
        <taxon>Vibrio</taxon>
    </lineage>
</organism>
<accession>A0A7W2ITG9</accession>
<keyword evidence="2" id="KW-0804">Transcription</keyword>
<keyword evidence="1" id="KW-0805">Transcription regulation</keyword>
<reference evidence="4 5" key="1">
    <citation type="submission" date="2020-07" db="EMBL/GenBank/DDBJ databases">
        <title>Vibrio marinisediminis sp. nov., isolated from marine sediment.</title>
        <authorList>
            <person name="Ji X."/>
        </authorList>
    </citation>
    <scope>NUCLEOTIDE SEQUENCE [LARGE SCALE GENOMIC DNA]</scope>
    <source>
        <strain evidence="4 5">404</strain>
    </source>
</reference>
<dbReference type="EMBL" id="JACFYF010000004">
    <property type="protein sequence ID" value="MBA5762531.1"/>
    <property type="molecule type" value="Genomic_DNA"/>
</dbReference>
<dbReference type="InterPro" id="IPR050661">
    <property type="entry name" value="BglG_antiterminators"/>
</dbReference>
<proteinExistence type="predicted"/>
<evidence type="ECO:0000256" key="2">
    <source>
        <dbReference type="ARBA" id="ARBA00023163"/>
    </source>
</evidence>
<dbReference type="PANTHER" id="PTHR30185">
    <property type="entry name" value="CRYPTIC BETA-GLUCOSIDE BGL OPERON ANTITERMINATOR"/>
    <property type="match status" value="1"/>
</dbReference>
<name>A0A7W2ITG9_9VIBR</name>
<dbReference type="InterPro" id="IPR007737">
    <property type="entry name" value="Mga_HTH"/>
</dbReference>
<comment type="caution">
    <text evidence="4">The sequence shown here is derived from an EMBL/GenBank/DDBJ whole genome shotgun (WGS) entry which is preliminary data.</text>
</comment>
<protein>
    <submittedName>
        <fullName evidence="4">Helix-turn-helix domain-containing protein</fullName>
    </submittedName>
</protein>
<feature type="domain" description="Mga helix-turn-helix" evidence="3">
    <location>
        <begin position="89"/>
        <end position="155"/>
    </location>
</feature>
<dbReference type="Proteomes" id="UP000571701">
    <property type="component" value="Unassembled WGS sequence"/>
</dbReference>
<evidence type="ECO:0000313" key="5">
    <source>
        <dbReference type="Proteomes" id="UP000571701"/>
    </source>
</evidence>
<evidence type="ECO:0000259" key="3">
    <source>
        <dbReference type="Pfam" id="PF05043"/>
    </source>
</evidence>
<dbReference type="RefSeq" id="WP_182108565.1">
    <property type="nucleotide sequence ID" value="NZ_JACFYF010000004.1"/>
</dbReference>
<evidence type="ECO:0000313" key="4">
    <source>
        <dbReference type="EMBL" id="MBA5762531.1"/>
    </source>
</evidence>
<dbReference type="AlphaFoldDB" id="A0A7W2ITG9"/>
<dbReference type="PANTHER" id="PTHR30185:SF18">
    <property type="entry name" value="TRANSCRIPTIONAL REGULATOR MTLR"/>
    <property type="match status" value="1"/>
</dbReference>
<dbReference type="Pfam" id="PF05043">
    <property type="entry name" value="Mga"/>
    <property type="match status" value="1"/>
</dbReference>
<sequence>MSITSNEVKLINTLLQKSHTIAELASTMSVSNRHIHNYIANINYYIEHAVCVEKGCATLVMSGEEWAQKIREIPISHYRPLSCERQDYLLDNYLFLSQNRYQQIEKLLAISRPTLKKDLNELSSKLQLSGLSIQYHEGSFSLCGTEKKLRHLMMERINKQVKKIYPEIEFHIATTPLQHHTQSVLSQLFSTLPLKETYIIISNISDAIDGKFPANFIKLMFIYLSVSLHRIQQQQFILQKNNADYLRGTTKYRLVYKQLSLLINEQLEYEHLHLTEYFFSGCEEDNFHENQLRVEMCAMLFIRQLTQTFSLSNNQLSQLHTLLCQYLPSAIYRIKNHVRLHSISRETQHLLNHYQVTVNAIPHCQHWLPEPLRDEEIVQIALFVEQVAQYEEPSKIALDDLLTTVKKHVKQMEYEPLKKALLKQYPMQISDHARADYLQPNWFSPTDVHRTNHTARIVDIAELGALHLANKLGIYYQQVQHPLLNVVSYFNQYLHLGSNVYLYSAQATPATQSSTLQLVLRPSDSESNQSPCYYFFLLHNQSATPHELLFALQQFEQQKHIYEQDLTTHSTIEWITALVNQGLAT</sequence>
<gene>
    <name evidence="4" type="ORF">H2O73_09265</name>
</gene>
<evidence type="ECO:0000256" key="1">
    <source>
        <dbReference type="ARBA" id="ARBA00023015"/>
    </source>
</evidence>